<keyword evidence="1" id="KW-1133">Transmembrane helix</keyword>
<dbReference type="RefSeq" id="WP_110370293.1">
    <property type="nucleotide sequence ID" value="NZ_QJJX01000019.1"/>
</dbReference>
<evidence type="ECO:0000256" key="1">
    <source>
        <dbReference type="SAM" id="Phobius"/>
    </source>
</evidence>
<keyword evidence="1" id="KW-0812">Transmembrane</keyword>
<feature type="transmembrane region" description="Helical" evidence="1">
    <location>
        <begin position="21"/>
        <end position="42"/>
    </location>
</feature>
<gene>
    <name evidence="2" type="ORF">EJ73_01717</name>
</gene>
<dbReference type="Proteomes" id="UP000248314">
    <property type="component" value="Unassembled WGS sequence"/>
</dbReference>
<accession>A0A318HWL5</accession>
<evidence type="ECO:0000313" key="2">
    <source>
        <dbReference type="EMBL" id="PXX21436.1"/>
    </source>
</evidence>
<dbReference type="STRING" id="1122991.GCA_000613445_01917"/>
<sequence length="136" mass="15460">MSSAMDNKLINKYRRSFIYQMLITLIVLVGGGYAVAELWLGYTVALPLSVSATVFFILELADILIWSRVASNSPDSLPTFFMGVSGFRILICLMVFFIFYFVTSRQQMLLFLCIFAVFYVAMLVHHTLFFSHGKGK</sequence>
<proteinExistence type="predicted"/>
<name>A0A318HWL5_9BACT</name>
<keyword evidence="3" id="KW-1185">Reference proteome</keyword>
<keyword evidence="1" id="KW-0472">Membrane</keyword>
<organism evidence="2 3">
    <name type="scientific">Hoylesella shahii DSM 15611 = JCM 12083</name>
    <dbReference type="NCBI Taxonomy" id="1122991"/>
    <lineage>
        <taxon>Bacteria</taxon>
        <taxon>Pseudomonadati</taxon>
        <taxon>Bacteroidota</taxon>
        <taxon>Bacteroidia</taxon>
        <taxon>Bacteroidales</taxon>
        <taxon>Prevotellaceae</taxon>
        <taxon>Hoylesella</taxon>
    </lineage>
</organism>
<comment type="caution">
    <text evidence="2">The sequence shown here is derived from an EMBL/GenBank/DDBJ whole genome shotgun (WGS) entry which is preliminary data.</text>
</comment>
<evidence type="ECO:0000313" key="3">
    <source>
        <dbReference type="Proteomes" id="UP000248314"/>
    </source>
</evidence>
<feature type="transmembrane region" description="Helical" evidence="1">
    <location>
        <begin position="79"/>
        <end position="102"/>
    </location>
</feature>
<evidence type="ECO:0008006" key="4">
    <source>
        <dbReference type="Google" id="ProtNLM"/>
    </source>
</evidence>
<dbReference type="AlphaFoldDB" id="A0A318HWL5"/>
<reference evidence="2 3" key="1">
    <citation type="submission" date="2018-05" db="EMBL/GenBank/DDBJ databases">
        <title>Genomic Encyclopedia of Type Strains, Phase I: the one thousand microbial genomes (KMG-I) project.</title>
        <authorList>
            <person name="Kyrpides N."/>
        </authorList>
    </citation>
    <scope>NUCLEOTIDE SEQUENCE [LARGE SCALE GENOMIC DNA]</scope>
    <source>
        <strain evidence="2 3">DSM 15611</strain>
    </source>
</reference>
<feature type="transmembrane region" description="Helical" evidence="1">
    <location>
        <begin position="108"/>
        <end position="130"/>
    </location>
</feature>
<protein>
    <recommendedName>
        <fullName evidence="4">ATP synthase I subunit</fullName>
    </recommendedName>
</protein>
<dbReference type="EMBL" id="QJJX01000019">
    <property type="protein sequence ID" value="PXX21436.1"/>
    <property type="molecule type" value="Genomic_DNA"/>
</dbReference>